<dbReference type="Proteomes" id="UP000004893">
    <property type="component" value="Unassembled WGS sequence"/>
</dbReference>
<dbReference type="Gene3D" id="3.40.50.2300">
    <property type="match status" value="2"/>
</dbReference>
<sequence length="1117" mass="125644">MKTEGSRGTKRKIALAAVCVGAVLCVLTFLFIEAVKQQLWEQSVETIMESTQQGCTTLRVQLQDDIDSIRNIADYVSGYTMEQKEDIRHTVQSYAGIEGGVSLYLEEGGDIQSDVPADSTAAEALRESDKEEGVINPHISSVTGVNVFDVFVKVTLKDGTEGYFLKEYEVESIVDSFSLSFYNNAGFSYVINAEGEVLIRSPHHNSNKTMKNLFDMLSGPDNNADSLKEFAGALEGSNTGWALFDYMGEETVFCYSPLKLESDWFLVSIIPEKVVNSQTNDIILRSMILIASIIIGILALVIFYLRYANKTNRRLRNQAEYIGHLYNAIPEGIALISADAPYRLLQLNEEGLNILSYPHDAMSGVLENVQFEELFHPEESKMLRQMFADVTGNDEKHTFESQMKKSDGSFIWTAGIIERTLDEEGIPVLIAAFHDITAEKQKEVEAERVQLQERVTLVGAISNAYPVIVSVNLTRDLLSFIYVKQGLLLHLGEETTYSELFSDITASVHPDHVDEYRRRFAPDRIKEILGSTKQEVFLEMRQKLSDGNYHWTSTQIIYVDNPYSEDKLAILISRRVDEQRYEEEQQRQALQTALDNARAANEAKSKFLSNMSHDIRTPMNAIVGMTEVAKAHLGEQDRVRECLDKISRSGSHLLGLINDVLDMSRIESGKMSLSAEPFNLAEMVTEAAELVRPQAENKQIHIDIHLYGLKNEKVIGDELRLRQVGVNILSNAVKYTPEGGSVEVEVRQAKSSRKGYQSFIFRCADTGIGMTQEFLEKLFLPFERAKDSTDSKVVGTGLGMAITKNIIDLMNGDIQVESEPGAGSVFTVTVPLKLQEEVQGEGPKEWKDARCLILDDDRHSCRNAANILSELGLDVQYVCEAEYTFERVRELCSENVRLIFFGWDAPSESRCDIVRRLRPELAEDVPIAALGGRRSKEMEADAVSAGVSIFLYRPCYRSKMAGLLERLSGEEKREEQSEILPDYSGKRLLLVEDNAINREIARELIGETGVQIEEACDGKEAVRKVAESEEGYYDLILMDIQMPEMDGYEATRAIRALVRKDVCDMPIIAMTANAFDEDVRMALRAGMNAHFSKPIDIRTLRHMLYEYLSRRRKDGPE</sequence>
<reference evidence="16" key="2">
    <citation type="submission" date="2013-06" db="EMBL/GenBank/DDBJ databases">
        <title>Draft genome sequence of Clostridium hylemonae (DSM 15053).</title>
        <authorList>
            <person name="Sudarsanam P."/>
            <person name="Ley R."/>
            <person name="Guruge J."/>
            <person name="Turnbaugh P.J."/>
            <person name="Mahowald M."/>
            <person name="Liep D."/>
            <person name="Gordon J."/>
        </authorList>
    </citation>
    <scope>NUCLEOTIDE SEQUENCE</scope>
    <source>
        <strain evidence="16">DSM 15053</strain>
    </source>
</reference>
<evidence type="ECO:0000256" key="11">
    <source>
        <dbReference type="SAM" id="Phobius"/>
    </source>
</evidence>
<evidence type="ECO:0000256" key="9">
    <source>
        <dbReference type="ARBA" id="ARBA00074306"/>
    </source>
</evidence>
<dbReference type="InterPro" id="IPR005467">
    <property type="entry name" value="His_kinase_dom"/>
</dbReference>
<dbReference type="PROSITE" id="PS50110">
    <property type="entry name" value="RESPONSE_REGULATORY"/>
    <property type="match status" value="2"/>
</dbReference>
<dbReference type="InterPro" id="IPR001789">
    <property type="entry name" value="Sig_transdc_resp-reg_receiver"/>
</dbReference>
<dbReference type="FunFam" id="3.30.565.10:FF:000010">
    <property type="entry name" value="Sensor histidine kinase RcsC"/>
    <property type="match status" value="1"/>
</dbReference>
<protein>
    <recommendedName>
        <fullName evidence="9">Circadian input-output histidine kinase CikA</fullName>
        <ecNumber evidence="3">2.7.13.3</ecNumber>
    </recommendedName>
    <alternativeName>
        <fullName evidence="4">Stage 0 sporulation protein A homolog</fullName>
    </alternativeName>
</protein>
<dbReference type="SUPFAM" id="SSF55874">
    <property type="entry name" value="ATPase domain of HSP90 chaperone/DNA topoisomerase II/histidine kinase"/>
    <property type="match status" value="1"/>
</dbReference>
<dbReference type="CDD" id="cd17546">
    <property type="entry name" value="REC_hyHK_CKI1_RcsC-like"/>
    <property type="match status" value="1"/>
</dbReference>
<dbReference type="eggNOG" id="COG0784">
    <property type="taxonomic scope" value="Bacteria"/>
</dbReference>
<comment type="catalytic activity">
    <reaction evidence="1">
        <text>ATP + protein L-histidine = ADP + protein N-phospho-L-histidine.</text>
        <dbReference type="EC" id="2.7.13.3"/>
    </reaction>
</comment>
<dbReference type="SUPFAM" id="SSF47384">
    <property type="entry name" value="Homodimeric domain of signal transducing histidine kinase"/>
    <property type="match status" value="1"/>
</dbReference>
<dbReference type="InterPro" id="IPR003661">
    <property type="entry name" value="HisK_dim/P_dom"/>
</dbReference>
<dbReference type="InterPro" id="IPR000700">
    <property type="entry name" value="PAS-assoc_C"/>
</dbReference>
<keyword evidence="11" id="KW-0472">Membrane</keyword>
<dbReference type="InterPro" id="IPR035965">
    <property type="entry name" value="PAS-like_dom_sf"/>
</dbReference>
<evidence type="ECO:0000256" key="2">
    <source>
        <dbReference type="ARBA" id="ARBA00006402"/>
    </source>
</evidence>
<name>C0C504_9FIRM</name>
<dbReference type="PROSITE" id="PS50113">
    <property type="entry name" value="PAC"/>
    <property type="match status" value="1"/>
</dbReference>
<dbReference type="Gene3D" id="3.30.565.10">
    <property type="entry name" value="Histidine kinase-like ATPase, C-terminal domain"/>
    <property type="match status" value="1"/>
</dbReference>
<evidence type="ECO:0000313" key="17">
    <source>
        <dbReference type="Proteomes" id="UP000004893"/>
    </source>
</evidence>
<feature type="domain" description="PAS" evidence="14">
    <location>
        <begin position="318"/>
        <end position="394"/>
    </location>
</feature>
<dbReference type="PROSITE" id="PS50112">
    <property type="entry name" value="PAS"/>
    <property type="match status" value="1"/>
</dbReference>
<dbReference type="SUPFAM" id="SSF52172">
    <property type="entry name" value="CheY-like"/>
    <property type="match status" value="2"/>
</dbReference>
<accession>C0C504</accession>
<gene>
    <name evidence="16" type="ORF">CLOHYLEM_07171</name>
</gene>
<comment type="caution">
    <text evidence="16">The sequence shown here is derived from an EMBL/GenBank/DDBJ whole genome shotgun (WGS) entry which is preliminary data.</text>
</comment>
<dbReference type="Gene3D" id="3.30.450.20">
    <property type="entry name" value="PAS domain"/>
    <property type="match status" value="2"/>
</dbReference>
<keyword evidence="6" id="KW-0418">Kinase</keyword>
<dbReference type="Pfam" id="PF02518">
    <property type="entry name" value="HATPase_c"/>
    <property type="match status" value="1"/>
</dbReference>
<dbReference type="SMART" id="SM00387">
    <property type="entry name" value="HATPase_c"/>
    <property type="match status" value="1"/>
</dbReference>
<feature type="transmembrane region" description="Helical" evidence="11">
    <location>
        <begin position="12"/>
        <end position="32"/>
    </location>
</feature>
<evidence type="ECO:0000259" key="15">
    <source>
        <dbReference type="PROSITE" id="PS50113"/>
    </source>
</evidence>
<feature type="transmembrane region" description="Helical" evidence="11">
    <location>
        <begin position="282"/>
        <end position="305"/>
    </location>
</feature>
<dbReference type="Gene3D" id="1.10.287.130">
    <property type="match status" value="1"/>
</dbReference>
<dbReference type="STRING" id="553973.CLOHYLEM_07171"/>
<dbReference type="CDD" id="cd00130">
    <property type="entry name" value="PAS"/>
    <property type="match status" value="1"/>
</dbReference>
<dbReference type="PROSITE" id="PS50109">
    <property type="entry name" value="HIS_KIN"/>
    <property type="match status" value="1"/>
</dbReference>
<dbReference type="Pfam" id="PF13426">
    <property type="entry name" value="PAS_9"/>
    <property type="match status" value="1"/>
</dbReference>
<comment type="similarity">
    <text evidence="2">In the N-terminal section; belongs to the phytochrome family.</text>
</comment>
<dbReference type="HOGENOM" id="CLU_000445_114_21_9"/>
<dbReference type="Pfam" id="PF00072">
    <property type="entry name" value="Response_reg"/>
    <property type="match status" value="1"/>
</dbReference>
<evidence type="ECO:0000259" key="13">
    <source>
        <dbReference type="PROSITE" id="PS50110"/>
    </source>
</evidence>
<feature type="domain" description="Response regulatory" evidence="13">
    <location>
        <begin position="850"/>
        <end position="968"/>
    </location>
</feature>
<evidence type="ECO:0000256" key="8">
    <source>
        <dbReference type="ARBA" id="ARBA00024867"/>
    </source>
</evidence>
<evidence type="ECO:0000256" key="5">
    <source>
        <dbReference type="ARBA" id="ARBA00022553"/>
    </source>
</evidence>
<dbReference type="CDD" id="cd16922">
    <property type="entry name" value="HATPase_EvgS-ArcB-TorS-like"/>
    <property type="match status" value="1"/>
</dbReference>
<evidence type="ECO:0000259" key="14">
    <source>
        <dbReference type="PROSITE" id="PS50112"/>
    </source>
</evidence>
<proteinExistence type="inferred from homology"/>
<keyword evidence="6" id="KW-0808">Transferase</keyword>
<dbReference type="InterPro" id="IPR003594">
    <property type="entry name" value="HATPase_dom"/>
</dbReference>
<evidence type="ECO:0000256" key="3">
    <source>
        <dbReference type="ARBA" id="ARBA00012438"/>
    </source>
</evidence>
<dbReference type="PANTHER" id="PTHR45339:SF3">
    <property type="entry name" value="HISTIDINE KINASE"/>
    <property type="match status" value="1"/>
</dbReference>
<evidence type="ECO:0000256" key="6">
    <source>
        <dbReference type="ARBA" id="ARBA00022777"/>
    </source>
</evidence>
<dbReference type="PANTHER" id="PTHR45339">
    <property type="entry name" value="HYBRID SIGNAL TRANSDUCTION HISTIDINE KINASE J"/>
    <property type="match status" value="1"/>
</dbReference>
<dbReference type="GO" id="GO:0000155">
    <property type="term" value="F:phosphorelay sensor kinase activity"/>
    <property type="evidence" value="ECO:0007669"/>
    <property type="project" value="InterPro"/>
</dbReference>
<evidence type="ECO:0000256" key="7">
    <source>
        <dbReference type="ARBA" id="ARBA00023012"/>
    </source>
</evidence>
<evidence type="ECO:0000313" key="16">
    <source>
        <dbReference type="EMBL" id="EEG72772.1"/>
    </source>
</evidence>
<dbReference type="eggNOG" id="COG2199">
    <property type="taxonomic scope" value="Bacteria"/>
</dbReference>
<evidence type="ECO:0000259" key="12">
    <source>
        <dbReference type="PROSITE" id="PS50109"/>
    </source>
</evidence>
<keyword evidence="17" id="KW-1185">Reference proteome</keyword>
<dbReference type="SUPFAM" id="SSF55785">
    <property type="entry name" value="PYP-like sensor domain (PAS domain)"/>
    <property type="match status" value="1"/>
</dbReference>
<dbReference type="EMBL" id="ABYI02000036">
    <property type="protein sequence ID" value="EEG72772.1"/>
    <property type="molecule type" value="Genomic_DNA"/>
</dbReference>
<dbReference type="RefSeq" id="WP_006444528.1">
    <property type="nucleotide sequence ID" value="NZ_CP036524.1"/>
</dbReference>
<dbReference type="InterPro" id="IPR011006">
    <property type="entry name" value="CheY-like_superfamily"/>
</dbReference>
<keyword evidence="11" id="KW-1133">Transmembrane helix</keyword>
<feature type="domain" description="PAC" evidence="15">
    <location>
        <begin position="397"/>
        <end position="448"/>
    </location>
</feature>
<dbReference type="EC" id="2.7.13.3" evidence="3"/>
<comment type="caution">
    <text evidence="10">Lacks conserved residue(s) required for the propagation of feature annotation.</text>
</comment>
<feature type="modified residue" description="4-aspartylphosphate" evidence="10">
    <location>
        <position position="1039"/>
    </location>
</feature>
<organism evidence="16 17">
    <name type="scientific">[Clostridium] hylemonae DSM 15053</name>
    <dbReference type="NCBI Taxonomy" id="553973"/>
    <lineage>
        <taxon>Bacteria</taxon>
        <taxon>Bacillati</taxon>
        <taxon>Bacillota</taxon>
        <taxon>Clostridia</taxon>
        <taxon>Lachnospirales</taxon>
        <taxon>Lachnospiraceae</taxon>
    </lineage>
</organism>
<feature type="domain" description="Histidine kinase" evidence="12">
    <location>
        <begin position="610"/>
        <end position="834"/>
    </location>
</feature>
<dbReference type="NCBIfam" id="TIGR00229">
    <property type="entry name" value="sensory_box"/>
    <property type="match status" value="1"/>
</dbReference>
<dbReference type="CDD" id="cd00082">
    <property type="entry name" value="HisKA"/>
    <property type="match status" value="1"/>
</dbReference>
<dbReference type="eggNOG" id="COG2205">
    <property type="taxonomic scope" value="Bacteria"/>
</dbReference>
<dbReference type="AlphaFoldDB" id="C0C504"/>
<dbReference type="CDD" id="cd12912">
    <property type="entry name" value="PDC2_MCP_like"/>
    <property type="match status" value="1"/>
</dbReference>
<keyword evidence="11" id="KW-0812">Transmembrane</keyword>
<dbReference type="Pfam" id="PF00512">
    <property type="entry name" value="HisKA"/>
    <property type="match status" value="1"/>
</dbReference>
<dbReference type="InterPro" id="IPR036890">
    <property type="entry name" value="HATPase_C_sf"/>
</dbReference>
<evidence type="ECO:0000256" key="10">
    <source>
        <dbReference type="PROSITE-ProRule" id="PRU00169"/>
    </source>
</evidence>
<evidence type="ECO:0000256" key="1">
    <source>
        <dbReference type="ARBA" id="ARBA00000085"/>
    </source>
</evidence>
<dbReference type="InterPro" id="IPR004358">
    <property type="entry name" value="Sig_transdc_His_kin-like_C"/>
</dbReference>
<feature type="domain" description="Response regulatory" evidence="13">
    <location>
        <begin position="987"/>
        <end position="1108"/>
    </location>
</feature>
<keyword evidence="5 10" id="KW-0597">Phosphoprotein</keyword>
<dbReference type="OrthoDB" id="9811620at2"/>
<dbReference type="SMART" id="SM00448">
    <property type="entry name" value="REC"/>
    <property type="match status" value="2"/>
</dbReference>
<comment type="function">
    <text evidence="8">May play the central regulatory role in sporulation. It may be an element of the effector pathway responsible for the activation of sporulation genes in response to nutritional stress. Spo0A may act in concert with spo0H (a sigma factor) to control the expression of some genes that are critical to the sporulation process.</text>
</comment>
<reference evidence="16" key="1">
    <citation type="submission" date="2009-02" db="EMBL/GenBank/DDBJ databases">
        <authorList>
            <person name="Fulton L."/>
            <person name="Clifton S."/>
            <person name="Fulton B."/>
            <person name="Xu J."/>
            <person name="Minx P."/>
            <person name="Pepin K.H."/>
            <person name="Johnson M."/>
            <person name="Bhonagiri V."/>
            <person name="Nash W.E."/>
            <person name="Mardis E.R."/>
            <person name="Wilson R.K."/>
        </authorList>
    </citation>
    <scope>NUCLEOTIDE SEQUENCE [LARGE SCALE GENOMIC DNA]</scope>
    <source>
        <strain evidence="16">DSM 15053</strain>
    </source>
</reference>
<evidence type="ECO:0000256" key="4">
    <source>
        <dbReference type="ARBA" id="ARBA00018672"/>
    </source>
</evidence>
<dbReference type="SMART" id="SM00388">
    <property type="entry name" value="HisKA"/>
    <property type="match status" value="1"/>
</dbReference>
<dbReference type="InterPro" id="IPR000014">
    <property type="entry name" value="PAS"/>
</dbReference>
<dbReference type="PRINTS" id="PR00344">
    <property type="entry name" value="BCTRLSENSOR"/>
</dbReference>
<keyword evidence="7" id="KW-0902">Two-component regulatory system</keyword>
<dbReference type="InterPro" id="IPR036097">
    <property type="entry name" value="HisK_dim/P_sf"/>
</dbReference>